<sequence length="207" mass="23677">MLYPLNTKILKNFIENACSNGFAAAILYAYNYHKHLNPDDVWLAISQGVSYYINYNPEKFRDRFVQHNNYGVDWPEVVNRLVTVTDSMSKNLFKGFYYLICGIPKVTFEGTLEDWMKLQEKITHLRKLNSELDFCTVHGSGGELDVIVDVPFNLYGLNLKFMAGFIGANQEILKDSDGESVVTPVIGWSIIDNLNDTDESDRYYSGE</sequence>
<keyword evidence="2" id="KW-1185">Reference proteome</keyword>
<protein>
    <submittedName>
        <fullName evidence="1">20428_t:CDS:1</fullName>
    </submittedName>
</protein>
<accession>A0A9N9AH02</accession>
<dbReference type="PANTHER" id="PTHR31252">
    <property type="entry name" value="DUF4419 DOMAIN-CONTAINING PROTEIN"/>
    <property type="match status" value="1"/>
</dbReference>
<dbReference type="Pfam" id="PF14388">
    <property type="entry name" value="DUF4419"/>
    <property type="match status" value="2"/>
</dbReference>
<proteinExistence type="predicted"/>
<evidence type="ECO:0000313" key="2">
    <source>
        <dbReference type="Proteomes" id="UP000789405"/>
    </source>
</evidence>
<dbReference type="PANTHER" id="PTHR31252:SF11">
    <property type="entry name" value="DUF4419 DOMAIN-CONTAINING PROTEIN"/>
    <property type="match status" value="1"/>
</dbReference>
<organism evidence="1 2">
    <name type="scientific">Dentiscutata erythropus</name>
    <dbReference type="NCBI Taxonomy" id="1348616"/>
    <lineage>
        <taxon>Eukaryota</taxon>
        <taxon>Fungi</taxon>
        <taxon>Fungi incertae sedis</taxon>
        <taxon>Mucoromycota</taxon>
        <taxon>Glomeromycotina</taxon>
        <taxon>Glomeromycetes</taxon>
        <taxon>Diversisporales</taxon>
        <taxon>Gigasporaceae</taxon>
        <taxon>Dentiscutata</taxon>
    </lineage>
</organism>
<comment type="caution">
    <text evidence="1">The sequence shown here is derived from an EMBL/GenBank/DDBJ whole genome shotgun (WGS) entry which is preliminary data.</text>
</comment>
<dbReference type="Proteomes" id="UP000789405">
    <property type="component" value="Unassembled WGS sequence"/>
</dbReference>
<dbReference type="AlphaFoldDB" id="A0A9N9AH02"/>
<dbReference type="InterPro" id="IPR025533">
    <property type="entry name" value="DUF4419"/>
</dbReference>
<dbReference type="EMBL" id="CAJVPY010001588">
    <property type="protein sequence ID" value="CAG8528269.1"/>
    <property type="molecule type" value="Genomic_DNA"/>
</dbReference>
<dbReference type="OrthoDB" id="9978173at2759"/>
<gene>
    <name evidence="1" type="ORF">DERYTH_LOCUS4215</name>
</gene>
<evidence type="ECO:0000313" key="1">
    <source>
        <dbReference type="EMBL" id="CAG8528269.1"/>
    </source>
</evidence>
<reference evidence="1" key="1">
    <citation type="submission" date="2021-06" db="EMBL/GenBank/DDBJ databases">
        <authorList>
            <person name="Kallberg Y."/>
            <person name="Tangrot J."/>
            <person name="Rosling A."/>
        </authorList>
    </citation>
    <scope>NUCLEOTIDE SEQUENCE</scope>
    <source>
        <strain evidence="1">MA453B</strain>
    </source>
</reference>
<name>A0A9N9AH02_9GLOM</name>